<dbReference type="OrthoDB" id="334160at2"/>
<evidence type="ECO:0008006" key="3">
    <source>
        <dbReference type="Google" id="ProtNLM"/>
    </source>
</evidence>
<name>A0A833H0C2_9LEPT</name>
<dbReference type="AlphaFoldDB" id="A0A833H0C2"/>
<dbReference type="Proteomes" id="UP000460298">
    <property type="component" value="Unassembled WGS sequence"/>
</dbReference>
<comment type="caution">
    <text evidence="1">The sequence shown here is derived from an EMBL/GenBank/DDBJ whole genome shotgun (WGS) entry which is preliminary data.</text>
</comment>
<gene>
    <name evidence="1" type="ORF">F9K24_13880</name>
</gene>
<evidence type="ECO:0000313" key="2">
    <source>
        <dbReference type="Proteomes" id="UP000460298"/>
    </source>
</evidence>
<protein>
    <recommendedName>
        <fullName evidence="3">Cyclic nucleotide-binding domain-containing protein</fullName>
    </recommendedName>
</protein>
<organism evidence="1 2">
    <name type="scientific">Leptonema illini</name>
    <dbReference type="NCBI Taxonomy" id="183"/>
    <lineage>
        <taxon>Bacteria</taxon>
        <taxon>Pseudomonadati</taxon>
        <taxon>Spirochaetota</taxon>
        <taxon>Spirochaetia</taxon>
        <taxon>Leptospirales</taxon>
        <taxon>Leptospiraceae</taxon>
        <taxon>Leptonema</taxon>
    </lineage>
</organism>
<sequence length="822" mass="94830">MTTLDLRKPGQQMKVPAGTQLLKKNTPVTSLILLHGGEVAYQDGRTLFRIGQNSVPLFGHLISKSPSPVSLVTTKDSVLSVFPVNPAGPFTSMILGKLNVGMLGVRTVAQEVVQAYQAIKTFDGLSSKIQKTIDTLSLVYYRLQPSLFSSEPSGGPMVDPIMPVSRVIVDRFLENNNELPAALNLAWLEADHGDLLQKSYDFDSSFDQEEFNFYRRLLGLAPNIQGAMFQADIEILRQISLRLAEQLATCFKEVAQVLYGIDEGMEYLFRSEHCFAEKFYLQSDLFNSNIIDVPAEEMMAILKFVDGRLGDLLEHYRKLSGRPYPEIAENYEKIGAFLRNNETFKNVEKEKEEAATLRAGVDFDAIKQELKGSSSRILTFCDFPPEENQKVQAMLKELREQKTPLDSTPELRRLKKPIGQAYFKAYEAAFLKYRQNRGNVPRFIKLMLNYGFFDEQFLDMEHIVSLCTLEDTTRGKAEYPIYQATDWLDHIASGKEEPSVDEMGQTYLDRLKLEHKEMGWKRESDIPANVNSYENRVKEELKHFVETNVKLTSGSPITAFPILTRYHVMQELEKSFVTRQRLSDMLDQLLSIDYSAFHREIVLNDEQRKIFKEFVQVQVFPNMVLLPSIGNKVMMWQELALARRKDSPGRLAFPIFATGDLYTMLIEAIGAFRWELLKTVLGPEWNDVSKSSLTSDYTDYIQFYKKNRELSEEVKEKLAAEFKRFRDDRAKFVNDYTMWIRFESQGSMKLNRVVRGIFYRHIPFAKPVRDQVATQPAFAEFHNRFTNIRRKKLTELENRWKKYGEKELLPPPLRETLKFFSV</sequence>
<proteinExistence type="predicted"/>
<evidence type="ECO:0000313" key="1">
    <source>
        <dbReference type="EMBL" id="KAB2931325.1"/>
    </source>
</evidence>
<reference evidence="1 2" key="1">
    <citation type="submission" date="2019-10" db="EMBL/GenBank/DDBJ databases">
        <title>Extracellular Electron Transfer in a Candidatus Methanoperedens spp. Enrichment Culture.</title>
        <authorList>
            <person name="Berger S."/>
            <person name="Rangel Shaw D."/>
            <person name="Berben T."/>
            <person name="In 'T Zandt M."/>
            <person name="Frank J."/>
            <person name="Reimann J."/>
            <person name="Jetten M.S.M."/>
            <person name="Welte C.U."/>
        </authorList>
    </citation>
    <scope>NUCLEOTIDE SEQUENCE [LARGE SCALE GENOMIC DNA]</scope>
    <source>
        <strain evidence="1">SB12</strain>
    </source>
</reference>
<dbReference type="EMBL" id="WBUI01000014">
    <property type="protein sequence ID" value="KAB2931325.1"/>
    <property type="molecule type" value="Genomic_DNA"/>
</dbReference>
<accession>A0A833H0C2</accession>
<dbReference type="RefSeq" id="WP_002771158.1">
    <property type="nucleotide sequence ID" value="NZ_JQDG01000033.1"/>
</dbReference>